<dbReference type="InterPro" id="IPR050179">
    <property type="entry name" value="Trans_hexapeptide_repeat"/>
</dbReference>
<dbReference type="InterPro" id="IPR011004">
    <property type="entry name" value="Trimer_LpxA-like_sf"/>
</dbReference>
<proteinExistence type="inferred from homology"/>
<dbReference type="Proteomes" id="UP000681315">
    <property type="component" value="Unassembled WGS sequence"/>
</dbReference>
<evidence type="ECO:0000259" key="2">
    <source>
        <dbReference type="Pfam" id="PF17836"/>
    </source>
</evidence>
<dbReference type="EMBL" id="JAGEVG010000031">
    <property type="protein sequence ID" value="MBO3100165.1"/>
    <property type="molecule type" value="Genomic_DNA"/>
</dbReference>
<dbReference type="PANTHER" id="PTHR43300">
    <property type="entry name" value="ACETYLTRANSFERASE"/>
    <property type="match status" value="1"/>
</dbReference>
<dbReference type="Pfam" id="PF17836">
    <property type="entry name" value="PglD_N"/>
    <property type="match status" value="1"/>
</dbReference>
<keyword evidence="4" id="KW-1185">Reference proteome</keyword>
<evidence type="ECO:0000313" key="3">
    <source>
        <dbReference type="EMBL" id="MBO3100165.1"/>
    </source>
</evidence>
<organism evidence="3 4">
    <name type="scientific">Gelidibacter pelagius</name>
    <dbReference type="NCBI Taxonomy" id="2819985"/>
    <lineage>
        <taxon>Bacteria</taxon>
        <taxon>Pseudomonadati</taxon>
        <taxon>Bacteroidota</taxon>
        <taxon>Flavobacteriia</taxon>
        <taxon>Flavobacteriales</taxon>
        <taxon>Flavobacteriaceae</taxon>
        <taxon>Gelidibacter</taxon>
    </lineage>
</organism>
<dbReference type="SUPFAM" id="SSF51161">
    <property type="entry name" value="Trimeric LpxA-like enzymes"/>
    <property type="match status" value="1"/>
</dbReference>
<evidence type="ECO:0000313" key="4">
    <source>
        <dbReference type="Proteomes" id="UP000681315"/>
    </source>
</evidence>
<gene>
    <name evidence="3" type="ORF">J4051_17975</name>
</gene>
<sequence>MKHIIIIGCGSHAAELVEYISYINEQSETPLYNIKGLIDNTNIYYEHYGYPYDFLGSIDDHQIDTQVKYIMGIGNIEIRAKVLQDFQLKGAKFIGIIHPTALISKSAIIGEGTVISHNVSIGPKAEIGAFNVINSRCTIGHDAKIGVNNFLSPQVVLGGYSKVGNDNLLGTNSCLIPEVEVGNNNKIMAGMAVTNKVYDHETVFYRFKEKLVVRKEFIDKPDTTE</sequence>
<dbReference type="InterPro" id="IPR020019">
    <property type="entry name" value="AcTrfase_PglD-like"/>
</dbReference>
<accession>A0ABS3SWR9</accession>
<dbReference type="RefSeq" id="WP_208235269.1">
    <property type="nucleotide sequence ID" value="NZ_JAGEVG010000031.1"/>
</dbReference>
<reference evidence="3 4" key="1">
    <citation type="submission" date="2021-03" db="EMBL/GenBank/DDBJ databases">
        <title>Gelidibacter sp. nov., isolated from costal sediment.</title>
        <authorList>
            <person name="Lun K.-Y."/>
        </authorList>
    </citation>
    <scope>NUCLEOTIDE SEQUENCE [LARGE SCALE GENOMIC DNA]</scope>
    <source>
        <strain evidence="3 4">DF109</strain>
    </source>
</reference>
<dbReference type="CDD" id="cd03360">
    <property type="entry name" value="LbH_AT_putative"/>
    <property type="match status" value="1"/>
</dbReference>
<feature type="domain" description="PglD N-terminal" evidence="2">
    <location>
        <begin position="4"/>
        <end position="85"/>
    </location>
</feature>
<protein>
    <submittedName>
        <fullName evidence="3">Acetyltransferase</fullName>
    </submittedName>
</protein>
<comment type="caution">
    <text evidence="3">The sequence shown here is derived from an EMBL/GenBank/DDBJ whole genome shotgun (WGS) entry which is preliminary data.</text>
</comment>
<dbReference type="Gene3D" id="2.160.10.10">
    <property type="entry name" value="Hexapeptide repeat proteins"/>
    <property type="match status" value="1"/>
</dbReference>
<name>A0ABS3SWR9_9FLAO</name>
<dbReference type="Gene3D" id="3.40.50.20">
    <property type="match status" value="1"/>
</dbReference>
<dbReference type="PANTHER" id="PTHR43300:SF7">
    <property type="entry name" value="UDP-N-ACETYLBACILLOSAMINE N-ACETYLTRANSFERASE"/>
    <property type="match status" value="1"/>
</dbReference>
<comment type="similarity">
    <text evidence="1">Belongs to the transferase hexapeptide repeat family.</text>
</comment>
<dbReference type="InterPro" id="IPR041561">
    <property type="entry name" value="PglD_N"/>
</dbReference>
<evidence type="ECO:0000256" key="1">
    <source>
        <dbReference type="ARBA" id="ARBA00007274"/>
    </source>
</evidence>